<feature type="domain" description="Terminase large subunit-like endonuclease" evidence="2">
    <location>
        <begin position="269"/>
        <end position="552"/>
    </location>
</feature>
<dbReference type="Pfam" id="PF20441">
    <property type="entry name" value="TerL_nuclease"/>
    <property type="match status" value="1"/>
</dbReference>
<evidence type="ECO:0000313" key="3">
    <source>
        <dbReference type="EMBL" id="MBP1044854.1"/>
    </source>
</evidence>
<feature type="domain" description="Terminase large subunit-like ATPase" evidence="1">
    <location>
        <begin position="86"/>
        <end position="258"/>
    </location>
</feature>
<name>A0ABS4CEL7_9ENTE</name>
<dbReference type="PANTHER" id="PTHR41287">
    <property type="match status" value="1"/>
</dbReference>
<accession>A0ABS4CEL7</accession>
<dbReference type="Proteomes" id="UP000673375">
    <property type="component" value="Unassembled WGS sequence"/>
</dbReference>
<gene>
    <name evidence="3" type="ORF">I6N96_01075</name>
</gene>
<evidence type="ECO:0000313" key="4">
    <source>
        <dbReference type="Proteomes" id="UP000673375"/>
    </source>
</evidence>
<dbReference type="InterPro" id="IPR005021">
    <property type="entry name" value="Terminase_largesu-like"/>
</dbReference>
<keyword evidence="4" id="KW-1185">Reference proteome</keyword>
<dbReference type="Pfam" id="PF03354">
    <property type="entry name" value="TerL_ATPase"/>
    <property type="match status" value="1"/>
</dbReference>
<dbReference type="RefSeq" id="WP_209555651.1">
    <property type="nucleotide sequence ID" value="NZ_JAEDXU010000001.1"/>
</dbReference>
<reference evidence="3 4" key="1">
    <citation type="submission" date="2020-12" db="EMBL/GenBank/DDBJ databases">
        <title>Vagococcus allomyrinae sp. nov. and Enterococcus lavae sp. nov., isolated from the larvae of Allomyrina dichotoma.</title>
        <authorList>
            <person name="Lee S.D."/>
        </authorList>
    </citation>
    <scope>NUCLEOTIDE SEQUENCE [LARGE SCALE GENOMIC DNA]</scope>
    <source>
        <strain evidence="3 4">BWM-S5</strain>
    </source>
</reference>
<dbReference type="PANTHER" id="PTHR41287:SF1">
    <property type="entry name" value="PROTEIN YMFN"/>
    <property type="match status" value="1"/>
</dbReference>
<dbReference type="InterPro" id="IPR046461">
    <property type="entry name" value="TerL_ATPase"/>
</dbReference>
<dbReference type="InterPro" id="IPR027417">
    <property type="entry name" value="P-loop_NTPase"/>
</dbReference>
<evidence type="ECO:0000259" key="1">
    <source>
        <dbReference type="Pfam" id="PF03354"/>
    </source>
</evidence>
<proteinExistence type="predicted"/>
<evidence type="ECO:0000259" key="2">
    <source>
        <dbReference type="Pfam" id="PF20441"/>
    </source>
</evidence>
<dbReference type="InterPro" id="IPR046462">
    <property type="entry name" value="TerL_nuclease"/>
</dbReference>
<protein>
    <submittedName>
        <fullName evidence="3">Terminase large subunit</fullName>
    </submittedName>
</protein>
<organism evidence="3 4">
    <name type="scientific">Enterococcus larvae</name>
    <dbReference type="NCBI Taxonomy" id="2794352"/>
    <lineage>
        <taxon>Bacteria</taxon>
        <taxon>Bacillati</taxon>
        <taxon>Bacillota</taxon>
        <taxon>Bacilli</taxon>
        <taxon>Lactobacillales</taxon>
        <taxon>Enterococcaceae</taxon>
        <taxon>Enterococcus</taxon>
    </lineage>
</organism>
<sequence>MKLEQEREDLQKRVMQYADDIQKDEIKACKKVKWMIQRFYSDLHQVTEPEYPFFVDWNELLKFNRWAGMFKHTKGVLAGEHIKLTDYQLFLAANIFCFKRKSTGFRRFREAYIQVARKNAKSQFLAIVLSFVAFLSEEQEEIYISCWTRDQSNLVYNEVLAQIDKVEMLKGKYSDSYNMIRVVKNGSIIKALSQEARKTGEGTNPSVAVLDEYKDNQTNELKETQQTGMLARKSPLLTTITTAGLDLSVPCYSDYEYFSDILNPDKDTENDEIFVAIYELDEGDDVNDESNWIKANPIVATYERGVEALRSALKQAQEQPEKMRSFLTKNMNMWLSQSESGYMDLSKWNACKIKTTEKMTTLVEGWSIYAGMDLSMTTDLTSVGIVAVRGGKFRVFQHSFMPSEKYKERMSKDKVRYDLFVEGGFLTLTDGEIVDYRFVKKWILDFFNSSSIRELGYDKWNATHIAQELEAEGVPVVEIPQSIAQLSIPTKEFREAIYSGKVEHFGDPLLKWALGNAVLKMDEQENVMVGKKVSKNRIDPVAAVINAYARAMYDNQKIDLNEYILGDNFSF</sequence>
<comment type="caution">
    <text evidence="3">The sequence shown here is derived from an EMBL/GenBank/DDBJ whole genome shotgun (WGS) entry which is preliminary data.</text>
</comment>
<dbReference type="EMBL" id="JAEDXU010000001">
    <property type="protein sequence ID" value="MBP1044854.1"/>
    <property type="molecule type" value="Genomic_DNA"/>
</dbReference>
<dbReference type="Gene3D" id="3.40.50.300">
    <property type="entry name" value="P-loop containing nucleotide triphosphate hydrolases"/>
    <property type="match status" value="1"/>
</dbReference>